<keyword evidence="2" id="KW-0812">Transmembrane</keyword>
<dbReference type="InterPro" id="IPR000983">
    <property type="entry name" value="Bac_GSPG_pilin"/>
</dbReference>
<gene>
    <name evidence="3" type="ORF">A2828_02945</name>
</gene>
<evidence type="ECO:0000256" key="1">
    <source>
        <dbReference type="ARBA" id="ARBA00022481"/>
    </source>
</evidence>
<dbReference type="PROSITE" id="PS00409">
    <property type="entry name" value="PROKAR_NTER_METHYL"/>
    <property type="match status" value="1"/>
</dbReference>
<name>A0A1G2PGG3_9BACT</name>
<dbReference type="SUPFAM" id="SSF54523">
    <property type="entry name" value="Pili subunits"/>
    <property type="match status" value="1"/>
</dbReference>
<comment type="caution">
    <text evidence="3">The sequence shown here is derived from an EMBL/GenBank/DDBJ whole genome shotgun (WGS) entry which is preliminary data.</text>
</comment>
<evidence type="ECO:0000313" key="3">
    <source>
        <dbReference type="EMBL" id="OHA47363.1"/>
    </source>
</evidence>
<dbReference type="EMBL" id="MHSR01000001">
    <property type="protein sequence ID" value="OHA47363.1"/>
    <property type="molecule type" value="Genomic_DNA"/>
</dbReference>
<reference evidence="3 4" key="1">
    <citation type="journal article" date="2016" name="Nat. Commun.">
        <title>Thousands of microbial genomes shed light on interconnected biogeochemical processes in an aquifer system.</title>
        <authorList>
            <person name="Anantharaman K."/>
            <person name="Brown C.T."/>
            <person name="Hug L.A."/>
            <person name="Sharon I."/>
            <person name="Castelle C.J."/>
            <person name="Probst A.J."/>
            <person name="Thomas B.C."/>
            <person name="Singh A."/>
            <person name="Wilkins M.J."/>
            <person name="Karaoz U."/>
            <person name="Brodie E.L."/>
            <person name="Williams K.H."/>
            <person name="Hubbard S.S."/>
            <person name="Banfield J.F."/>
        </authorList>
    </citation>
    <scope>NUCLEOTIDE SEQUENCE [LARGE SCALE GENOMIC DNA]</scope>
</reference>
<feature type="transmembrane region" description="Helical" evidence="2">
    <location>
        <begin position="12"/>
        <end position="38"/>
    </location>
</feature>
<organism evidence="3 4">
    <name type="scientific">Candidatus Terrybacteria bacterium RIFCSPHIGHO2_01_FULL_43_35</name>
    <dbReference type="NCBI Taxonomy" id="1802361"/>
    <lineage>
        <taxon>Bacteria</taxon>
        <taxon>Candidatus Terryibacteriota</taxon>
    </lineage>
</organism>
<dbReference type="Pfam" id="PF07963">
    <property type="entry name" value="N_methyl"/>
    <property type="match status" value="1"/>
</dbReference>
<keyword evidence="1" id="KW-0488">Methylation</keyword>
<evidence type="ECO:0000313" key="4">
    <source>
        <dbReference type="Proteomes" id="UP000178869"/>
    </source>
</evidence>
<dbReference type="PRINTS" id="PR00813">
    <property type="entry name" value="BCTERIALGSPG"/>
</dbReference>
<dbReference type="InterPro" id="IPR045584">
    <property type="entry name" value="Pilin-like"/>
</dbReference>
<evidence type="ECO:0008006" key="5">
    <source>
        <dbReference type="Google" id="ProtNLM"/>
    </source>
</evidence>
<dbReference type="AlphaFoldDB" id="A0A1G2PGG3"/>
<keyword evidence="2" id="KW-0472">Membrane</keyword>
<dbReference type="NCBIfam" id="TIGR02532">
    <property type="entry name" value="IV_pilin_GFxxxE"/>
    <property type="match status" value="1"/>
</dbReference>
<dbReference type="GO" id="GO:0015627">
    <property type="term" value="C:type II protein secretion system complex"/>
    <property type="evidence" value="ECO:0007669"/>
    <property type="project" value="InterPro"/>
</dbReference>
<dbReference type="PANTHER" id="PTHR30093">
    <property type="entry name" value="GENERAL SECRETION PATHWAY PROTEIN G"/>
    <property type="match status" value="1"/>
</dbReference>
<dbReference type="GO" id="GO:0015628">
    <property type="term" value="P:protein secretion by the type II secretion system"/>
    <property type="evidence" value="ECO:0007669"/>
    <property type="project" value="InterPro"/>
</dbReference>
<sequence length="184" mass="19927">MKLHIFKKYRYASGFTLIELLVVIAIIAVLAAIVLVALNQSRVRARDSRRLQDLHQVALALDVYAQFQSEQLYPAVAPDTNGPDNAQFISINNELVADKLIQAPPADPLDPTRQFVGHISDDQRSFLLGGDLEQSNAACGADYDGVDLDTDSTDSTCAEATPGECLGDEVDVIDYCVCKGPQCG</sequence>
<proteinExistence type="predicted"/>
<dbReference type="InterPro" id="IPR012902">
    <property type="entry name" value="N_methyl_site"/>
</dbReference>
<evidence type="ECO:0000256" key="2">
    <source>
        <dbReference type="SAM" id="Phobius"/>
    </source>
</evidence>
<keyword evidence="2" id="KW-1133">Transmembrane helix</keyword>
<accession>A0A1G2PGG3</accession>
<protein>
    <recommendedName>
        <fullName evidence="5">Type II secretion system protein GspG C-terminal domain-containing protein</fullName>
    </recommendedName>
</protein>
<dbReference type="Gene3D" id="3.30.700.10">
    <property type="entry name" value="Glycoprotein, Type 4 Pilin"/>
    <property type="match status" value="1"/>
</dbReference>
<dbReference type="Proteomes" id="UP000178869">
    <property type="component" value="Unassembled WGS sequence"/>
</dbReference>